<dbReference type="SMART" id="SM00028">
    <property type="entry name" value="TPR"/>
    <property type="match status" value="8"/>
</dbReference>
<dbReference type="Pfam" id="PF13176">
    <property type="entry name" value="TPR_7"/>
    <property type="match status" value="1"/>
</dbReference>
<proteinExistence type="inferred from homology"/>
<dbReference type="GO" id="GO:0005874">
    <property type="term" value="C:microtubule"/>
    <property type="evidence" value="ECO:0007669"/>
    <property type="project" value="UniProtKB-UniRule"/>
</dbReference>
<dbReference type="AlphaFoldDB" id="A0A819RDJ5"/>
<dbReference type="PROSITE" id="PS50293">
    <property type="entry name" value="TPR_REGION"/>
    <property type="match status" value="2"/>
</dbReference>
<comment type="subunit">
    <text evidence="4">Oligomeric complex composed of two heavy chains and two light chains.</text>
</comment>
<evidence type="ECO:0000256" key="1">
    <source>
        <dbReference type="ARBA" id="ARBA00022737"/>
    </source>
</evidence>
<dbReference type="Proteomes" id="UP000663891">
    <property type="component" value="Unassembled WGS sequence"/>
</dbReference>
<organism evidence="8 9">
    <name type="scientific">Adineta steineri</name>
    <dbReference type="NCBI Taxonomy" id="433720"/>
    <lineage>
        <taxon>Eukaryota</taxon>
        <taxon>Metazoa</taxon>
        <taxon>Spiralia</taxon>
        <taxon>Gnathifera</taxon>
        <taxon>Rotifera</taxon>
        <taxon>Eurotatoria</taxon>
        <taxon>Bdelloidea</taxon>
        <taxon>Adinetida</taxon>
        <taxon>Adinetidae</taxon>
        <taxon>Adineta</taxon>
    </lineage>
</organism>
<evidence type="ECO:0000256" key="3">
    <source>
        <dbReference type="PROSITE-ProRule" id="PRU00339"/>
    </source>
</evidence>
<evidence type="ECO:0000256" key="4">
    <source>
        <dbReference type="RuleBase" id="RU367020"/>
    </source>
</evidence>
<name>A0A819RDJ5_9BILA</name>
<evidence type="ECO:0000313" key="6">
    <source>
        <dbReference type="EMBL" id="CAF0828871.1"/>
    </source>
</evidence>
<keyword evidence="4" id="KW-0206">Cytoskeleton</keyword>
<dbReference type="InterPro" id="IPR011990">
    <property type="entry name" value="TPR-like_helical_dom_sf"/>
</dbReference>
<evidence type="ECO:0000313" key="8">
    <source>
        <dbReference type="EMBL" id="CAF4042851.1"/>
    </source>
</evidence>
<feature type="repeat" description="TPR" evidence="3">
    <location>
        <begin position="662"/>
        <end position="695"/>
    </location>
</feature>
<accession>A0A819RDJ5</accession>
<keyword evidence="2 3" id="KW-0802">TPR repeat</keyword>
<feature type="repeat" description="TPR" evidence="3">
    <location>
        <begin position="415"/>
        <end position="448"/>
    </location>
</feature>
<feature type="repeat" description="TPR" evidence="3">
    <location>
        <begin position="578"/>
        <end position="611"/>
    </location>
</feature>
<feature type="repeat" description="TPR" evidence="3">
    <location>
        <begin position="452"/>
        <end position="485"/>
    </location>
</feature>
<dbReference type="PANTHER" id="PTHR45641">
    <property type="entry name" value="TETRATRICOPEPTIDE REPEAT PROTEIN (AFU_ORTHOLOGUE AFUA_6G03870)"/>
    <property type="match status" value="1"/>
</dbReference>
<evidence type="ECO:0000259" key="5">
    <source>
        <dbReference type="Pfam" id="PF03496"/>
    </source>
</evidence>
<dbReference type="SUPFAM" id="SSF56399">
    <property type="entry name" value="ADP-ribosylation"/>
    <property type="match status" value="1"/>
</dbReference>
<gene>
    <name evidence="6" type="ORF">IZO911_LOCUS8417</name>
    <name evidence="8" type="ORF">KXQ929_LOCUS31031</name>
    <name evidence="7" type="ORF">VCS650_LOCUS7611</name>
</gene>
<feature type="repeat" description="TPR" evidence="3">
    <location>
        <begin position="494"/>
        <end position="527"/>
    </location>
</feature>
<evidence type="ECO:0000256" key="2">
    <source>
        <dbReference type="ARBA" id="ARBA00022803"/>
    </source>
</evidence>
<keyword evidence="4" id="KW-0493">Microtubule</keyword>
<dbReference type="Gene3D" id="1.25.40.10">
    <property type="entry name" value="Tetratricopeptide repeat domain"/>
    <property type="match status" value="2"/>
</dbReference>
<feature type="repeat" description="TPR" evidence="3">
    <location>
        <begin position="704"/>
        <end position="737"/>
    </location>
</feature>
<comment type="caution">
    <text evidence="8">The sequence shown here is derived from an EMBL/GenBank/DDBJ whole genome shotgun (WGS) entry which is preliminary data.</text>
</comment>
<dbReference type="Proteomes" id="UP000663868">
    <property type="component" value="Unassembled WGS sequence"/>
</dbReference>
<dbReference type="GO" id="GO:0005871">
    <property type="term" value="C:kinesin complex"/>
    <property type="evidence" value="ECO:0007669"/>
    <property type="project" value="UniProtKB-UniRule"/>
</dbReference>
<dbReference type="Pfam" id="PF03496">
    <property type="entry name" value="ADPrib_exo_Tox"/>
    <property type="match status" value="1"/>
</dbReference>
<dbReference type="SUPFAM" id="SSF81901">
    <property type="entry name" value="HCP-like"/>
    <property type="match status" value="1"/>
</dbReference>
<feature type="domain" description="ADP ribosyltransferase" evidence="5">
    <location>
        <begin position="217"/>
        <end position="384"/>
    </location>
</feature>
<reference evidence="8" key="1">
    <citation type="submission" date="2021-02" db="EMBL/GenBank/DDBJ databases">
        <authorList>
            <person name="Nowell W R."/>
        </authorList>
    </citation>
    <scope>NUCLEOTIDE SEQUENCE</scope>
</reference>
<keyword evidence="4" id="KW-0505">Motor protein</keyword>
<dbReference type="OrthoDB" id="626167at2759"/>
<dbReference type="Pfam" id="PF13374">
    <property type="entry name" value="TPR_10"/>
    <property type="match status" value="1"/>
</dbReference>
<dbReference type="EMBL" id="CAJNON010000049">
    <property type="protein sequence ID" value="CAF0868919.1"/>
    <property type="molecule type" value="Genomic_DNA"/>
</dbReference>
<dbReference type="PROSITE" id="PS50005">
    <property type="entry name" value="TPR"/>
    <property type="match status" value="8"/>
</dbReference>
<dbReference type="InterPro" id="IPR019734">
    <property type="entry name" value="TPR_rpt"/>
</dbReference>
<feature type="repeat" description="TPR" evidence="3">
    <location>
        <begin position="620"/>
        <end position="653"/>
    </location>
</feature>
<dbReference type="Proteomes" id="UP000663860">
    <property type="component" value="Unassembled WGS sequence"/>
</dbReference>
<dbReference type="Pfam" id="PF13424">
    <property type="entry name" value="TPR_12"/>
    <property type="match status" value="3"/>
</dbReference>
<dbReference type="InterPro" id="IPR003540">
    <property type="entry name" value="ADP-ribosyltransferase"/>
</dbReference>
<comment type="function">
    <text evidence="4">Kinesin is a microtubule-associated force-producing protein that play a role in organelle transport.</text>
</comment>
<comment type="similarity">
    <text evidence="4">Belongs to the kinesin light chain family.</text>
</comment>
<protein>
    <recommendedName>
        <fullName evidence="4">Kinesin light chain</fullName>
    </recommendedName>
</protein>
<keyword evidence="4" id="KW-0963">Cytoplasm</keyword>
<dbReference type="PROSITE" id="PS51996">
    <property type="entry name" value="TR_MART"/>
    <property type="match status" value="1"/>
</dbReference>
<evidence type="ECO:0000313" key="9">
    <source>
        <dbReference type="Proteomes" id="UP000663868"/>
    </source>
</evidence>
<dbReference type="Gene3D" id="3.90.176.10">
    <property type="entry name" value="Toxin ADP-ribosyltransferase, Chain A, domain 1"/>
    <property type="match status" value="1"/>
</dbReference>
<dbReference type="GO" id="GO:0005576">
    <property type="term" value="C:extracellular region"/>
    <property type="evidence" value="ECO:0007669"/>
    <property type="project" value="InterPro"/>
</dbReference>
<dbReference type="PANTHER" id="PTHR45641:SF1">
    <property type="entry name" value="AAA+ ATPASE DOMAIN-CONTAINING PROTEIN"/>
    <property type="match status" value="1"/>
</dbReference>
<evidence type="ECO:0000313" key="7">
    <source>
        <dbReference type="EMBL" id="CAF0868919.1"/>
    </source>
</evidence>
<feature type="repeat" description="TPR" evidence="3">
    <location>
        <begin position="536"/>
        <end position="569"/>
    </location>
</feature>
<comment type="subcellular location">
    <subcellularLocation>
        <location evidence="4">Cytoplasm</location>
        <location evidence="4">Cytoskeleton</location>
    </subcellularLocation>
</comment>
<dbReference type="EMBL" id="CAJNOE010000057">
    <property type="protein sequence ID" value="CAF0828871.1"/>
    <property type="molecule type" value="Genomic_DNA"/>
</dbReference>
<dbReference type="EMBL" id="CAJOBB010003477">
    <property type="protein sequence ID" value="CAF4042851.1"/>
    <property type="molecule type" value="Genomic_DNA"/>
</dbReference>
<keyword evidence="1" id="KW-0677">Repeat</keyword>
<sequence length="758" mass="86861">MNKEKSITNTSTVSKGRRRINIQQTQNVLLIWLDSNIDETNDDCQNTITKLRCTVNDINKFIDSDQCLKFIQTVVDNKLCMIVSGSLGQHIVPRVHNMSQVNSIFIFCGNQKHDEQWIKEWPKIKGVFSDITPICEALKEAVHQCEQNAIPMSFVGANKKLDQLDPSFMYTQIIKEIVMTIKFEQKHIQQYFDYCRNAFADNEEEMINIKRLESQYHQETPIYWYTCQTFLYPMLNRALRLMDGDIIIHMGLFISDLHRHIEQLHQEQYAGSTAADTFTVYRGQGLSAKDFKQMIKIKGSLISFNNFFSTSKDRDLSYAFAESNQANPDLVGILFIMKVDPSQSTSPFALIAGISSFKEEEEVLFSMHSVFRVEDIKEMGGNNRLYEVNLTLTADNHPELSRLTGYIRKESYSETDGWNRLGMVLHKMGQFDKAEDIYHALLDQTNDDKNRAPIYHQLGLIKDDQGKYKEALVLYEKSLTINQKTLPPDHPDLAASYNIIGSVHYNMNNYSKALSSYEKALEIQQQSLPHNHPDLASSYNNIGVVHRNMGNYSKALSFHENALEIWQQSLSLNHPDLASSYNNIGLVHKNMTNYQKAVLSHKKALEIQQQSLPSNHSDLAKSYGNIGNVHCNMGNYPKALSSHEKAFEIQQQSFLANHPDLAKSYISIGNVYYNMGDYSKALSSYEKALEIQQQSLPHNHPDLASSYNNIGLVYENMSNFAEARTFYEHAVQIAQQSLPSNHRDIQLYRNNLKDVQNK</sequence>
<dbReference type="PRINTS" id="PR00381">
    <property type="entry name" value="KINESINLIGHT"/>
</dbReference>